<dbReference type="InterPro" id="IPR036388">
    <property type="entry name" value="WH-like_DNA-bd_sf"/>
</dbReference>
<dbReference type="SUPFAM" id="SSF46785">
    <property type="entry name" value="Winged helix' DNA-binding domain"/>
    <property type="match status" value="1"/>
</dbReference>
<keyword evidence="4" id="KW-0238">DNA-binding</keyword>
<dbReference type="SUPFAM" id="SSF53383">
    <property type="entry name" value="PLP-dependent transferases"/>
    <property type="match status" value="1"/>
</dbReference>
<dbReference type="GO" id="GO:0030170">
    <property type="term" value="F:pyridoxal phosphate binding"/>
    <property type="evidence" value="ECO:0007669"/>
    <property type="project" value="InterPro"/>
</dbReference>
<evidence type="ECO:0000256" key="1">
    <source>
        <dbReference type="ARBA" id="ARBA00005384"/>
    </source>
</evidence>
<evidence type="ECO:0000256" key="5">
    <source>
        <dbReference type="ARBA" id="ARBA00023163"/>
    </source>
</evidence>
<dbReference type="InterPro" id="IPR051446">
    <property type="entry name" value="HTH_trans_reg/aminotransferase"/>
</dbReference>
<dbReference type="SMART" id="SM00345">
    <property type="entry name" value="HTH_GNTR"/>
    <property type="match status" value="1"/>
</dbReference>
<accession>A0A644Y7W3</accession>
<keyword evidence="3" id="KW-0805">Transcription regulation</keyword>
<dbReference type="InterPro" id="IPR004839">
    <property type="entry name" value="Aminotransferase_I/II_large"/>
</dbReference>
<organism evidence="7">
    <name type="scientific">bioreactor metagenome</name>
    <dbReference type="NCBI Taxonomy" id="1076179"/>
    <lineage>
        <taxon>unclassified sequences</taxon>
        <taxon>metagenomes</taxon>
        <taxon>ecological metagenomes</taxon>
    </lineage>
</organism>
<keyword evidence="2" id="KW-0663">Pyridoxal phosphate</keyword>
<keyword evidence="5" id="KW-0804">Transcription</keyword>
<dbReference type="EMBL" id="VSSQ01004171">
    <property type="protein sequence ID" value="MPM24038.1"/>
    <property type="molecule type" value="Genomic_DNA"/>
</dbReference>
<comment type="caution">
    <text evidence="7">The sequence shown here is derived from an EMBL/GenBank/DDBJ whole genome shotgun (WGS) entry which is preliminary data.</text>
</comment>
<dbReference type="Pfam" id="PF00155">
    <property type="entry name" value="Aminotran_1_2"/>
    <property type="match status" value="1"/>
</dbReference>
<dbReference type="GO" id="GO:0003700">
    <property type="term" value="F:DNA-binding transcription factor activity"/>
    <property type="evidence" value="ECO:0007669"/>
    <property type="project" value="InterPro"/>
</dbReference>
<evidence type="ECO:0000256" key="4">
    <source>
        <dbReference type="ARBA" id="ARBA00023125"/>
    </source>
</evidence>
<dbReference type="PANTHER" id="PTHR46577:SF1">
    <property type="entry name" value="HTH-TYPE TRANSCRIPTIONAL REGULATORY PROTEIN GABR"/>
    <property type="match status" value="1"/>
</dbReference>
<dbReference type="Gene3D" id="3.40.640.10">
    <property type="entry name" value="Type I PLP-dependent aspartate aminotransferase-like (Major domain)"/>
    <property type="match status" value="1"/>
</dbReference>
<dbReference type="Gene3D" id="1.10.10.10">
    <property type="entry name" value="Winged helix-like DNA-binding domain superfamily/Winged helix DNA-binding domain"/>
    <property type="match status" value="1"/>
</dbReference>
<protein>
    <submittedName>
        <fullName evidence="7">HTH-type transcriptional regulatory protein GabR</fullName>
    </submittedName>
</protein>
<dbReference type="Pfam" id="PF00392">
    <property type="entry name" value="GntR"/>
    <property type="match status" value="1"/>
</dbReference>
<dbReference type="GO" id="GO:0003677">
    <property type="term" value="F:DNA binding"/>
    <property type="evidence" value="ECO:0007669"/>
    <property type="project" value="UniProtKB-KW"/>
</dbReference>
<dbReference type="InterPro" id="IPR015421">
    <property type="entry name" value="PyrdxlP-dep_Trfase_major"/>
</dbReference>
<reference evidence="7" key="1">
    <citation type="submission" date="2019-08" db="EMBL/GenBank/DDBJ databases">
        <authorList>
            <person name="Kucharzyk K."/>
            <person name="Murdoch R.W."/>
            <person name="Higgins S."/>
            <person name="Loffler F."/>
        </authorList>
    </citation>
    <scope>NUCLEOTIDE SEQUENCE</scope>
</reference>
<dbReference type="InterPro" id="IPR036390">
    <property type="entry name" value="WH_DNA-bd_sf"/>
</dbReference>
<dbReference type="AlphaFoldDB" id="A0A644Y7W3"/>
<dbReference type="PANTHER" id="PTHR46577">
    <property type="entry name" value="HTH-TYPE TRANSCRIPTIONAL REGULATORY PROTEIN GABR"/>
    <property type="match status" value="1"/>
</dbReference>
<feature type="domain" description="HTH gntR-type" evidence="6">
    <location>
        <begin position="14"/>
        <end position="82"/>
    </location>
</feature>
<evidence type="ECO:0000259" key="6">
    <source>
        <dbReference type="PROSITE" id="PS50949"/>
    </source>
</evidence>
<dbReference type="InterPro" id="IPR015424">
    <property type="entry name" value="PyrdxlP-dep_Trfase"/>
</dbReference>
<evidence type="ECO:0000256" key="3">
    <source>
        <dbReference type="ARBA" id="ARBA00023015"/>
    </source>
</evidence>
<comment type="similarity">
    <text evidence="1">In the C-terminal section; belongs to the class-I pyridoxal-phosphate-dependent aminotransferase family.</text>
</comment>
<evidence type="ECO:0000256" key="2">
    <source>
        <dbReference type="ARBA" id="ARBA00022898"/>
    </source>
</evidence>
<proteinExistence type="inferred from homology"/>
<dbReference type="CDD" id="cd07377">
    <property type="entry name" value="WHTH_GntR"/>
    <property type="match status" value="1"/>
</dbReference>
<evidence type="ECO:0000313" key="7">
    <source>
        <dbReference type="EMBL" id="MPM24038.1"/>
    </source>
</evidence>
<dbReference type="PROSITE" id="PS50949">
    <property type="entry name" value="HTH_GNTR"/>
    <property type="match status" value="1"/>
</dbReference>
<name>A0A644Y7W3_9ZZZZ</name>
<gene>
    <name evidence="7" type="primary">gabR_13</name>
    <name evidence="7" type="ORF">SDC9_70515</name>
</gene>
<dbReference type="CDD" id="cd00609">
    <property type="entry name" value="AAT_like"/>
    <property type="match status" value="1"/>
</dbReference>
<dbReference type="PRINTS" id="PR00035">
    <property type="entry name" value="HTHGNTR"/>
</dbReference>
<dbReference type="InterPro" id="IPR000524">
    <property type="entry name" value="Tscrpt_reg_HTH_GntR"/>
</dbReference>
<sequence>MLTMNFTEDKKSHLPLYRQLAEHFKKEIRLNHMADSAKLPSIRKLATALNLSRTTVETAYSLLLAEGYIMSQPKRGYIAINLAELPPTANKPQQKQPQKPAVLYNFANNYIDIRTFNAALWRRCINNALKEPENIAAYGQAQGEIKLREILAKYSYEARGVIAAPEQIVIGAGVQSLLEILIGILQPEHQSVALEAPGFPQAERIFKDHDWQVETFAAGKIDEKLPSLLLVSPSNPYKGSTLSAEERLALLHWAQHTNGLIIEDDYNGEFRYFARPIGALQGLSGGDNVIYFGSFSRLLMPSLRISYMVLPPRLLARYNASAQLYNQTSSTIEQLALAEFIAGGHMRRHVRRLRKLYALKNTLLRTALTEIFGKLITVRSYASGLHIRLAISTKNTSEELAALALANGVRILPVQANAPKAEPEILLSFAGINEDHIRPALVLLKKAWFS</sequence>